<evidence type="ECO:0000313" key="15">
    <source>
        <dbReference type="Proteomes" id="UP000007382"/>
    </source>
</evidence>
<dbReference type="RefSeq" id="WP_014450319.1">
    <property type="nucleotide sequence ID" value="NC_017094.1"/>
</dbReference>
<dbReference type="HOGENOM" id="CLU_029243_2_2_0"/>
<evidence type="ECO:0000256" key="4">
    <source>
        <dbReference type="ARBA" id="ARBA00022679"/>
    </source>
</evidence>
<proteinExistence type="predicted"/>
<reference evidence="15" key="2">
    <citation type="submission" date="2012-03" db="EMBL/GenBank/DDBJ databases">
        <title>The complete genome sequence of the pioneer microbe on fresh volcanic deposit, Leptospirillum ferrooxidans strain C2-3.</title>
        <authorList>
            <person name="Fujimura R."/>
            <person name="Sato Y."/>
            <person name="Nishizawa T."/>
            <person name="Nanba K."/>
            <person name="Oshima K."/>
            <person name="Hattori M."/>
            <person name="Kamijo T."/>
            <person name="Ohta H."/>
        </authorList>
    </citation>
    <scope>NUCLEOTIDE SEQUENCE [LARGE SCALE GENOMIC DNA]</scope>
    <source>
        <strain evidence="15">C2-3</strain>
    </source>
</reference>
<feature type="transmembrane region" description="Helical" evidence="13">
    <location>
        <begin position="41"/>
        <end position="58"/>
    </location>
</feature>
<feature type="transmembrane region" description="Helical" evidence="13">
    <location>
        <begin position="70"/>
        <end position="87"/>
    </location>
</feature>
<dbReference type="Pfam" id="PF01098">
    <property type="entry name" value="FTSW_RODA_SPOVE"/>
    <property type="match status" value="1"/>
</dbReference>
<dbReference type="GO" id="GO:0015648">
    <property type="term" value="F:lipid-linked peptidoglycan transporter activity"/>
    <property type="evidence" value="ECO:0007669"/>
    <property type="project" value="TreeGrafter"/>
</dbReference>
<dbReference type="PANTHER" id="PTHR30474">
    <property type="entry name" value="CELL CYCLE PROTEIN"/>
    <property type="match status" value="1"/>
</dbReference>
<organism evidence="14 15">
    <name type="scientific">Leptospirillum ferrooxidans (strain C2-3)</name>
    <dbReference type="NCBI Taxonomy" id="1162668"/>
    <lineage>
        <taxon>Bacteria</taxon>
        <taxon>Pseudomonadati</taxon>
        <taxon>Nitrospirota</taxon>
        <taxon>Nitrospiria</taxon>
        <taxon>Nitrospirales</taxon>
        <taxon>Nitrospiraceae</taxon>
        <taxon>Leptospirillum</taxon>
    </lineage>
</organism>
<evidence type="ECO:0000256" key="9">
    <source>
        <dbReference type="ARBA" id="ARBA00023136"/>
    </source>
</evidence>
<dbReference type="GO" id="GO:0005886">
    <property type="term" value="C:plasma membrane"/>
    <property type="evidence" value="ECO:0007669"/>
    <property type="project" value="TreeGrafter"/>
</dbReference>
<keyword evidence="5 13" id="KW-0812">Transmembrane</keyword>
<dbReference type="InterPro" id="IPR011923">
    <property type="entry name" value="RodA/MrdB"/>
</dbReference>
<dbReference type="GO" id="GO:0008360">
    <property type="term" value="P:regulation of cell shape"/>
    <property type="evidence" value="ECO:0007669"/>
    <property type="project" value="UniProtKB-KW"/>
</dbReference>
<dbReference type="Proteomes" id="UP000007382">
    <property type="component" value="Chromosome"/>
</dbReference>
<keyword evidence="15" id="KW-1185">Reference proteome</keyword>
<evidence type="ECO:0000256" key="1">
    <source>
        <dbReference type="ARBA" id="ARBA00004141"/>
    </source>
</evidence>
<keyword evidence="6" id="KW-0133">Cell shape</keyword>
<evidence type="ECO:0000256" key="7">
    <source>
        <dbReference type="ARBA" id="ARBA00022984"/>
    </source>
</evidence>
<dbReference type="GO" id="GO:0009252">
    <property type="term" value="P:peptidoglycan biosynthetic process"/>
    <property type="evidence" value="ECO:0007669"/>
    <property type="project" value="UniProtKB-KW"/>
</dbReference>
<evidence type="ECO:0000256" key="3">
    <source>
        <dbReference type="ARBA" id="ARBA00022676"/>
    </source>
</evidence>
<reference evidence="14 15" key="1">
    <citation type="journal article" date="2012" name="J. Bacteriol.">
        <title>Complete Genome Sequence of Leptospirillum ferrooxidans Strain C2-3, Isolated from a Fresh Volcanic Ash Deposit on the Island of Miyake, Japan.</title>
        <authorList>
            <person name="Fujimura R."/>
            <person name="Sato Y."/>
            <person name="Nishizawa T."/>
            <person name="Oshima K."/>
            <person name="Kim S.-W."/>
            <person name="Hattori M."/>
            <person name="Kamijo T."/>
            <person name="Ohta H."/>
        </authorList>
    </citation>
    <scope>NUCLEOTIDE SEQUENCE [LARGE SCALE GENOMIC DNA]</scope>
    <source>
        <strain evidence="14 15">C2-3</strain>
    </source>
</reference>
<accession>I0IRD7</accession>
<gene>
    <name evidence="14" type="primary">rodA</name>
    <name evidence="14" type="ordered locus">LFE_2163</name>
</gene>
<dbReference type="PANTHER" id="PTHR30474:SF1">
    <property type="entry name" value="PEPTIDOGLYCAN GLYCOSYLTRANSFERASE MRDB"/>
    <property type="match status" value="1"/>
</dbReference>
<evidence type="ECO:0000256" key="11">
    <source>
        <dbReference type="ARBA" id="ARBA00032370"/>
    </source>
</evidence>
<dbReference type="GO" id="GO:0071555">
    <property type="term" value="P:cell wall organization"/>
    <property type="evidence" value="ECO:0007669"/>
    <property type="project" value="UniProtKB-KW"/>
</dbReference>
<sequence>MRTGLPVSYILRSNSTFLGVILVMISLGLLTQYSIDWHLALKQGVWAIVGIALFWICLMVPYKTFLQKSPYIYSVLFILLILVRLVGHESHGARRWLGMGPIMIQPSEFMKLALLFMLIYLFAREPSFEGLRVDRILLAFLLTLLPAYLISKQPDLGTALGLIFTLAIFLVLRGIRAHTFFLTALASVTALPIAWQLIWTHLHSFQKDRIRTFLNPEADPMGLGYHTLQSMVAVGSGGLWGQGIHGATQVKFRYLPGASTDFAFAVFSEEWGFLGALFLIALNMLILWFGFETAMTASDPKGFYLAAGLTGVFGVSFLINAGMVVGVLPVVGIPMPFMSYGGSALLMTMVGLALILNVRLRECG</sequence>
<feature type="transmembrane region" description="Helical" evidence="13">
    <location>
        <begin position="156"/>
        <end position="172"/>
    </location>
</feature>
<evidence type="ECO:0000256" key="10">
    <source>
        <dbReference type="ARBA" id="ARBA00023316"/>
    </source>
</evidence>
<feature type="transmembrane region" description="Helical" evidence="13">
    <location>
        <begin position="16"/>
        <end position="35"/>
    </location>
</feature>
<evidence type="ECO:0000256" key="13">
    <source>
        <dbReference type="SAM" id="Phobius"/>
    </source>
</evidence>
<dbReference type="eggNOG" id="COG0772">
    <property type="taxonomic scope" value="Bacteria"/>
</dbReference>
<name>I0IRD7_LEPFC</name>
<feature type="transmembrane region" description="Helical" evidence="13">
    <location>
        <begin position="303"/>
        <end position="331"/>
    </location>
</feature>
<evidence type="ECO:0000256" key="5">
    <source>
        <dbReference type="ARBA" id="ARBA00022692"/>
    </source>
</evidence>
<keyword evidence="9 13" id="KW-0472">Membrane</keyword>
<dbReference type="InterPro" id="IPR018365">
    <property type="entry name" value="Cell_cycle_FtsW-rel_CS"/>
</dbReference>
<dbReference type="GO" id="GO:0032153">
    <property type="term" value="C:cell division site"/>
    <property type="evidence" value="ECO:0007669"/>
    <property type="project" value="TreeGrafter"/>
</dbReference>
<evidence type="ECO:0000256" key="2">
    <source>
        <dbReference type="ARBA" id="ARBA00022475"/>
    </source>
</evidence>
<dbReference type="PROSITE" id="PS00428">
    <property type="entry name" value="FTSW_RODA_SPOVE"/>
    <property type="match status" value="1"/>
</dbReference>
<dbReference type="KEGG" id="lfc:LFE_2163"/>
<dbReference type="GO" id="GO:0016757">
    <property type="term" value="F:glycosyltransferase activity"/>
    <property type="evidence" value="ECO:0007669"/>
    <property type="project" value="UniProtKB-KW"/>
</dbReference>
<dbReference type="GO" id="GO:0051301">
    <property type="term" value="P:cell division"/>
    <property type="evidence" value="ECO:0007669"/>
    <property type="project" value="InterPro"/>
</dbReference>
<keyword evidence="10" id="KW-0961">Cell wall biogenesis/degradation</keyword>
<evidence type="ECO:0000313" key="14">
    <source>
        <dbReference type="EMBL" id="BAM07836.1"/>
    </source>
</evidence>
<protein>
    <recommendedName>
        <fullName evidence="12">Cell wall polymerase</fullName>
    </recommendedName>
    <alternativeName>
        <fullName evidence="11">Peptidoglycan polymerase</fullName>
    </alternativeName>
</protein>
<dbReference type="STRING" id="1162668.LFE_2163"/>
<dbReference type="InterPro" id="IPR001182">
    <property type="entry name" value="FtsW/RodA"/>
</dbReference>
<comment type="subcellular location">
    <subcellularLocation>
        <location evidence="1">Membrane</location>
        <topology evidence="1">Multi-pass membrane protein</topology>
    </subcellularLocation>
</comment>
<keyword evidence="8 13" id="KW-1133">Transmembrane helix</keyword>
<evidence type="ECO:0000256" key="6">
    <source>
        <dbReference type="ARBA" id="ARBA00022960"/>
    </source>
</evidence>
<keyword evidence="3" id="KW-0328">Glycosyltransferase</keyword>
<feature type="transmembrane region" description="Helical" evidence="13">
    <location>
        <begin position="337"/>
        <end position="358"/>
    </location>
</feature>
<feature type="transmembrane region" description="Helical" evidence="13">
    <location>
        <begin position="133"/>
        <end position="150"/>
    </location>
</feature>
<keyword evidence="4" id="KW-0808">Transferase</keyword>
<dbReference type="AlphaFoldDB" id="I0IRD7"/>
<feature type="transmembrane region" description="Helical" evidence="13">
    <location>
        <begin position="271"/>
        <end position="291"/>
    </location>
</feature>
<evidence type="ECO:0000256" key="8">
    <source>
        <dbReference type="ARBA" id="ARBA00022989"/>
    </source>
</evidence>
<evidence type="ECO:0000256" key="12">
    <source>
        <dbReference type="ARBA" id="ARBA00033270"/>
    </source>
</evidence>
<feature type="transmembrane region" description="Helical" evidence="13">
    <location>
        <begin position="179"/>
        <end position="199"/>
    </location>
</feature>
<dbReference type="PATRIC" id="fig|1162668.3.peg.2561"/>
<dbReference type="NCBIfam" id="TIGR02210">
    <property type="entry name" value="rodA_shape"/>
    <property type="match status" value="1"/>
</dbReference>
<feature type="transmembrane region" description="Helical" evidence="13">
    <location>
        <begin position="99"/>
        <end position="121"/>
    </location>
</feature>
<dbReference type="EMBL" id="AP012342">
    <property type="protein sequence ID" value="BAM07836.1"/>
    <property type="molecule type" value="Genomic_DNA"/>
</dbReference>
<keyword evidence="2" id="KW-1003">Cell membrane</keyword>
<keyword evidence="7" id="KW-0573">Peptidoglycan synthesis</keyword>